<dbReference type="GO" id="GO:0000981">
    <property type="term" value="F:DNA-binding transcription factor activity, RNA polymerase II-specific"/>
    <property type="evidence" value="ECO:0007669"/>
    <property type="project" value="InterPro"/>
</dbReference>
<reference evidence="4 5" key="1">
    <citation type="submission" date="2014-04" db="EMBL/GenBank/DDBJ databases">
        <authorList>
            <consortium name="DOE Joint Genome Institute"/>
            <person name="Kuo A."/>
            <person name="Martino E."/>
            <person name="Perotto S."/>
            <person name="Kohler A."/>
            <person name="Nagy L.G."/>
            <person name="Floudas D."/>
            <person name="Copeland A."/>
            <person name="Barry K.W."/>
            <person name="Cichocki N."/>
            <person name="Veneault-Fourrey C."/>
            <person name="LaButti K."/>
            <person name="Lindquist E.A."/>
            <person name="Lipzen A."/>
            <person name="Lundell T."/>
            <person name="Morin E."/>
            <person name="Murat C."/>
            <person name="Sun H."/>
            <person name="Tunlid A."/>
            <person name="Henrissat B."/>
            <person name="Grigoriev I.V."/>
            <person name="Hibbett D.S."/>
            <person name="Martin F."/>
            <person name="Nordberg H.P."/>
            <person name="Cantor M.N."/>
            <person name="Hua S.X."/>
        </authorList>
    </citation>
    <scope>NUCLEOTIDE SEQUENCE [LARGE SCALE GENOMIC DNA]</scope>
    <source>
        <strain evidence="4 5">Zn</strain>
    </source>
</reference>
<dbReference type="PANTHER" id="PTHR31644:SF2">
    <property type="entry name" value="TRANSCRIPTIONAL ACTIVATOR ARO80-RELATED"/>
    <property type="match status" value="1"/>
</dbReference>
<feature type="region of interest" description="Disordered" evidence="2">
    <location>
        <begin position="58"/>
        <end position="125"/>
    </location>
</feature>
<evidence type="ECO:0000259" key="3">
    <source>
        <dbReference type="PROSITE" id="PS50048"/>
    </source>
</evidence>
<evidence type="ECO:0000313" key="4">
    <source>
        <dbReference type="EMBL" id="KIN02916.1"/>
    </source>
</evidence>
<keyword evidence="5" id="KW-1185">Reference proteome</keyword>
<dbReference type="GO" id="GO:0005634">
    <property type="term" value="C:nucleus"/>
    <property type="evidence" value="ECO:0007669"/>
    <property type="project" value="TreeGrafter"/>
</dbReference>
<evidence type="ECO:0000256" key="1">
    <source>
        <dbReference type="ARBA" id="ARBA00023242"/>
    </source>
</evidence>
<feature type="region of interest" description="Disordered" evidence="2">
    <location>
        <begin position="157"/>
        <end position="180"/>
    </location>
</feature>
<dbReference type="Proteomes" id="UP000054321">
    <property type="component" value="Unassembled WGS sequence"/>
</dbReference>
<dbReference type="SMART" id="SM00066">
    <property type="entry name" value="GAL4"/>
    <property type="match status" value="1"/>
</dbReference>
<dbReference type="EMBL" id="KN832874">
    <property type="protein sequence ID" value="KIN02916.1"/>
    <property type="molecule type" value="Genomic_DNA"/>
</dbReference>
<dbReference type="Gene3D" id="4.10.240.10">
    <property type="entry name" value="Zn(2)-C6 fungal-type DNA-binding domain"/>
    <property type="match status" value="1"/>
</dbReference>
<dbReference type="InParanoid" id="A0A0C3H3Y1"/>
<dbReference type="HOGENOM" id="CLU_007201_1_0_1"/>
<dbReference type="InterPro" id="IPR052780">
    <property type="entry name" value="AAA_Catabolism_Regulators"/>
</dbReference>
<dbReference type="PANTHER" id="PTHR31644">
    <property type="entry name" value="TRANSCRIPTIONAL ACTIVATOR ARO80-RELATED"/>
    <property type="match status" value="1"/>
</dbReference>
<dbReference type="GO" id="GO:0045944">
    <property type="term" value="P:positive regulation of transcription by RNA polymerase II"/>
    <property type="evidence" value="ECO:0007669"/>
    <property type="project" value="TreeGrafter"/>
</dbReference>
<protein>
    <recommendedName>
        <fullName evidence="3">Zn(2)-C6 fungal-type domain-containing protein</fullName>
    </recommendedName>
</protein>
<dbReference type="InterPro" id="IPR036864">
    <property type="entry name" value="Zn2-C6_fun-type_DNA-bd_sf"/>
</dbReference>
<dbReference type="CDD" id="cd00067">
    <property type="entry name" value="GAL4"/>
    <property type="match status" value="1"/>
</dbReference>
<dbReference type="SUPFAM" id="SSF57701">
    <property type="entry name" value="Zn2/Cys6 DNA-binding domain"/>
    <property type="match status" value="1"/>
</dbReference>
<feature type="compositionally biased region" description="Low complexity" evidence="2">
    <location>
        <begin position="159"/>
        <end position="177"/>
    </location>
</feature>
<feature type="compositionally biased region" description="Basic and acidic residues" evidence="2">
    <location>
        <begin position="58"/>
        <end position="71"/>
    </location>
</feature>
<dbReference type="GO" id="GO:0008270">
    <property type="term" value="F:zinc ion binding"/>
    <property type="evidence" value="ECO:0007669"/>
    <property type="project" value="InterPro"/>
</dbReference>
<feature type="compositionally biased region" description="Basic and acidic residues" evidence="2">
    <location>
        <begin position="622"/>
        <end position="636"/>
    </location>
</feature>
<dbReference type="STRING" id="913774.A0A0C3H3Y1"/>
<evidence type="ECO:0000256" key="2">
    <source>
        <dbReference type="SAM" id="MobiDB-lite"/>
    </source>
</evidence>
<dbReference type="InterPro" id="IPR001138">
    <property type="entry name" value="Zn2Cys6_DnaBD"/>
</dbReference>
<dbReference type="FunCoup" id="A0A0C3H3Y1">
    <property type="interactions" value="330"/>
</dbReference>
<dbReference type="PROSITE" id="PS50048">
    <property type="entry name" value="ZN2_CY6_FUNGAL_2"/>
    <property type="match status" value="1"/>
</dbReference>
<organism evidence="4 5">
    <name type="scientific">Oidiodendron maius (strain Zn)</name>
    <dbReference type="NCBI Taxonomy" id="913774"/>
    <lineage>
        <taxon>Eukaryota</taxon>
        <taxon>Fungi</taxon>
        <taxon>Dikarya</taxon>
        <taxon>Ascomycota</taxon>
        <taxon>Pezizomycotina</taxon>
        <taxon>Leotiomycetes</taxon>
        <taxon>Leotiomycetes incertae sedis</taxon>
        <taxon>Myxotrichaceae</taxon>
        <taxon>Oidiodendron</taxon>
    </lineage>
</organism>
<sequence length="727" mass="80978">MHSTATHKRIYQACDNCRIKRVRCQLGSVDQPQDPPCARCRRENKPCYFSSTRNKRAKIDHDHTLADRTSSDIRQNGNQNLQNESDIRTGHESMQYGYSPRSGDGKTSNSDLDPGAESSDGQQTVSTLLDRQAYTTNDALDLLHEAAQHGRSAIATETSAGSVHGSSSWHSSPAKSGSGKGRGAIDVALKSWSTLLFVRDGLLTAEEALSYVDRFYNSLAPLSPIPSARFQNHSQHKNLLEKEPILAVTMLTLASRYMKLSGPGAITRGYVIHDRLWNYLRSMISRVFWSEETFTSMDQVSHSETMIPGSPDSRPGAPSSVLRTMGTCEALLLLLEWYPRTLHFPPADNDINSIIVRDGTTNYMTSQGRYGRLRSGVDWLKRSDRMACSLLGLAQSLATELGMFDMKDTLTDSHDHQLEEDMQRACRIKQLIRVFSIQTSGRLGWKYLPIFSISKQNGHSTDDNIECWEGIASLLKKGHEMLFSSSHNTMEIDSDVLYDKLYLGYLTDAARSLLGIVVDDLFARGYLQYTPVRPYSRILAAALYLLKTSAIEMKEGEVRKSLSLVNRTAEALQSSMVDDIHLGPHWGVLLANLSSSLSARATKSATQGSEMAQRLPIDSEASRYRSAHQDKLEPEHTSNPTTNSSPYATSPTSQSGTLNSIEHTNIYNFDPGQSSLNADPAELNYDEMFLWPDPLSQLYEMDMTQVPWNGDQAMFQILASVVDSEIK</sequence>
<feature type="compositionally biased region" description="Polar residues" evidence="2">
    <location>
        <begin position="72"/>
        <end position="84"/>
    </location>
</feature>
<dbReference type="AlphaFoldDB" id="A0A0C3H3Y1"/>
<dbReference type="GO" id="GO:0009074">
    <property type="term" value="P:aromatic amino acid family catabolic process"/>
    <property type="evidence" value="ECO:0007669"/>
    <property type="project" value="TreeGrafter"/>
</dbReference>
<reference evidence="5" key="2">
    <citation type="submission" date="2015-01" db="EMBL/GenBank/DDBJ databases">
        <title>Evolutionary Origins and Diversification of the Mycorrhizal Mutualists.</title>
        <authorList>
            <consortium name="DOE Joint Genome Institute"/>
            <consortium name="Mycorrhizal Genomics Consortium"/>
            <person name="Kohler A."/>
            <person name="Kuo A."/>
            <person name="Nagy L.G."/>
            <person name="Floudas D."/>
            <person name="Copeland A."/>
            <person name="Barry K.W."/>
            <person name="Cichocki N."/>
            <person name="Veneault-Fourrey C."/>
            <person name="LaButti K."/>
            <person name="Lindquist E.A."/>
            <person name="Lipzen A."/>
            <person name="Lundell T."/>
            <person name="Morin E."/>
            <person name="Murat C."/>
            <person name="Riley R."/>
            <person name="Ohm R."/>
            <person name="Sun H."/>
            <person name="Tunlid A."/>
            <person name="Henrissat B."/>
            <person name="Grigoriev I.V."/>
            <person name="Hibbett D.S."/>
            <person name="Martin F."/>
        </authorList>
    </citation>
    <scope>NUCLEOTIDE SEQUENCE [LARGE SCALE GENOMIC DNA]</scope>
    <source>
        <strain evidence="5">Zn</strain>
    </source>
</reference>
<feature type="compositionally biased region" description="Polar residues" evidence="2">
    <location>
        <begin position="637"/>
        <end position="658"/>
    </location>
</feature>
<name>A0A0C3H3Y1_OIDMZ</name>
<gene>
    <name evidence="4" type="ORF">OIDMADRAFT_27395</name>
</gene>
<feature type="region of interest" description="Disordered" evidence="2">
    <location>
        <begin position="622"/>
        <end position="658"/>
    </location>
</feature>
<dbReference type="Pfam" id="PF00172">
    <property type="entry name" value="Zn_clus"/>
    <property type="match status" value="1"/>
</dbReference>
<accession>A0A0C3H3Y1</accession>
<dbReference type="PROSITE" id="PS00463">
    <property type="entry name" value="ZN2_CY6_FUNGAL_1"/>
    <property type="match status" value="1"/>
</dbReference>
<dbReference type="OrthoDB" id="2262349at2759"/>
<feature type="domain" description="Zn(2)-C6 fungal-type" evidence="3">
    <location>
        <begin position="13"/>
        <end position="49"/>
    </location>
</feature>
<proteinExistence type="predicted"/>
<keyword evidence="1" id="KW-0539">Nucleus</keyword>
<evidence type="ECO:0000313" key="5">
    <source>
        <dbReference type="Proteomes" id="UP000054321"/>
    </source>
</evidence>